<dbReference type="AlphaFoldDB" id="A0A8J8M7Y9"/>
<sequence>MIVFYGICLFAIIYLAVRLAIRPLIPIENKDMSKEDEISIIDLKNLGLFDNEEMEEILILFQTKGKDNKNKIRYEKYLDILIQLNNLGYLNEDQLQDKIDKLKDCKSNNFKFKEVNTFYN</sequence>
<dbReference type="RefSeq" id="WP_212692307.1">
    <property type="nucleotide sequence ID" value="NZ_CAJXUH010000012.1"/>
</dbReference>
<name>A0A8J8M7Y9_9FIRM</name>
<dbReference type="Proteomes" id="UP000677305">
    <property type="component" value="Chromosome"/>
</dbReference>
<keyword evidence="2" id="KW-1185">Reference proteome</keyword>
<dbReference type="EMBL" id="CP058561">
    <property type="protein sequence ID" value="QUH28032.1"/>
    <property type="molecule type" value="Genomic_DNA"/>
</dbReference>
<proteinExistence type="predicted"/>
<gene>
    <name evidence="1" type="ORF">HYG85_03520</name>
</gene>
<evidence type="ECO:0000313" key="2">
    <source>
        <dbReference type="Proteomes" id="UP000677305"/>
    </source>
</evidence>
<dbReference type="KEGG" id="vgu:HYG85_03520"/>
<accession>A0A8J8M7Y9</accession>
<evidence type="ECO:0000313" key="1">
    <source>
        <dbReference type="EMBL" id="QUH28032.1"/>
    </source>
</evidence>
<reference evidence="1 2" key="1">
    <citation type="submission" date="2020-07" db="EMBL/GenBank/DDBJ databases">
        <title>Vallitalea guaymasensis genome.</title>
        <authorList>
            <person name="Postec A."/>
        </authorList>
    </citation>
    <scope>NUCLEOTIDE SEQUENCE [LARGE SCALE GENOMIC DNA]</scope>
    <source>
        <strain evidence="1 2">Ra1766G1</strain>
    </source>
</reference>
<organism evidence="1 2">
    <name type="scientific">Vallitalea guaymasensis</name>
    <dbReference type="NCBI Taxonomy" id="1185412"/>
    <lineage>
        <taxon>Bacteria</taxon>
        <taxon>Bacillati</taxon>
        <taxon>Bacillota</taxon>
        <taxon>Clostridia</taxon>
        <taxon>Lachnospirales</taxon>
        <taxon>Vallitaleaceae</taxon>
        <taxon>Vallitalea</taxon>
    </lineage>
</organism>
<protein>
    <submittedName>
        <fullName evidence="1">Uncharacterized protein</fullName>
    </submittedName>
</protein>